<dbReference type="PANTHER" id="PTHR43244:SF2">
    <property type="entry name" value="CONSERVED HYPOTHETICAL ALANINE AND PROLINE-RICH PROTEIN"/>
    <property type="match status" value="1"/>
</dbReference>
<reference evidence="2 3" key="1">
    <citation type="submission" date="2024-06" db="EMBL/GenBank/DDBJ databases">
        <title>The Natural Products Discovery Center: Release of the First 8490 Sequenced Strains for Exploring Actinobacteria Biosynthetic Diversity.</title>
        <authorList>
            <person name="Kalkreuter E."/>
            <person name="Kautsar S.A."/>
            <person name="Yang D."/>
            <person name="Bader C.D."/>
            <person name="Teijaro C.N."/>
            <person name="Fluegel L."/>
            <person name="Davis C.M."/>
            <person name="Simpson J.R."/>
            <person name="Lauterbach L."/>
            <person name="Steele A.D."/>
            <person name="Gui C."/>
            <person name="Meng S."/>
            <person name="Li G."/>
            <person name="Viehrig K."/>
            <person name="Ye F."/>
            <person name="Su P."/>
            <person name="Kiefer A.F."/>
            <person name="Nichols A."/>
            <person name="Cepeda A.J."/>
            <person name="Yan W."/>
            <person name="Fan B."/>
            <person name="Jiang Y."/>
            <person name="Adhikari A."/>
            <person name="Zheng C.-J."/>
            <person name="Schuster L."/>
            <person name="Cowan T.M."/>
            <person name="Smanski M.J."/>
            <person name="Chevrette M.G."/>
            <person name="De Carvalho L.P.S."/>
            <person name="Shen B."/>
        </authorList>
    </citation>
    <scope>NUCLEOTIDE SEQUENCE [LARGE SCALE GENOMIC DNA]</scope>
    <source>
        <strain evidence="2 3">NPDC050100</strain>
    </source>
</reference>
<evidence type="ECO:0000313" key="2">
    <source>
        <dbReference type="EMBL" id="MEV0973534.1"/>
    </source>
</evidence>
<dbReference type="PANTHER" id="PTHR43244">
    <property type="match status" value="1"/>
</dbReference>
<evidence type="ECO:0000259" key="1">
    <source>
        <dbReference type="Pfam" id="PF00296"/>
    </source>
</evidence>
<organism evidence="2 3">
    <name type="scientific">Microtetraspora glauca</name>
    <dbReference type="NCBI Taxonomy" id="1996"/>
    <lineage>
        <taxon>Bacteria</taxon>
        <taxon>Bacillati</taxon>
        <taxon>Actinomycetota</taxon>
        <taxon>Actinomycetes</taxon>
        <taxon>Streptosporangiales</taxon>
        <taxon>Streptosporangiaceae</taxon>
        <taxon>Microtetraspora</taxon>
    </lineage>
</organism>
<feature type="domain" description="Luciferase-like" evidence="1">
    <location>
        <begin position="10"/>
        <end position="307"/>
    </location>
</feature>
<dbReference type="CDD" id="cd01097">
    <property type="entry name" value="Tetrahydromethanopterin_reductase"/>
    <property type="match status" value="1"/>
</dbReference>
<dbReference type="Proteomes" id="UP001551675">
    <property type="component" value="Unassembled WGS sequence"/>
</dbReference>
<accession>A0ABV3GPI6</accession>
<sequence length="344" mass="36764">MRITYGPWGETLEELADAARAAERAGAEIVWVPEMHRSAIGSAAALTQATRTAGIGTAIALAFTRSPMVTALEALDIDELCGGRFVLGLGTGVQRLNEDWHNVPWGKPVGRLRETVRDIRHFWANCTTGEPMLLSGEHAPMRIRGYRRPFPVTRTDIPIYLAAVGPAMTRLAAEIGDGWISHELCSPAYLAERILPEVEAGLAKAPGKERGDLDLVVSACCSVDADASVARRRVAGLVGFYASVRSYADFFAFHGLAEEQAAVVETFRSGRGADHLADVVPDRMADAVTLSGSPDDVRARLAAYEGLADTVKLTPPTHGLPGAETRAAQKSIIQLIADITGGRA</sequence>
<protein>
    <submittedName>
        <fullName evidence="2">LLM class flavin-dependent oxidoreductase</fullName>
    </submittedName>
</protein>
<dbReference type="SUPFAM" id="SSF51679">
    <property type="entry name" value="Bacterial luciferase-like"/>
    <property type="match status" value="1"/>
</dbReference>
<name>A0ABV3GPI6_MICGL</name>
<proteinExistence type="predicted"/>
<keyword evidence="3" id="KW-1185">Reference proteome</keyword>
<evidence type="ECO:0000313" key="3">
    <source>
        <dbReference type="Proteomes" id="UP001551675"/>
    </source>
</evidence>
<comment type="caution">
    <text evidence="2">The sequence shown here is derived from an EMBL/GenBank/DDBJ whole genome shotgun (WGS) entry which is preliminary data.</text>
</comment>
<dbReference type="RefSeq" id="WP_061259183.1">
    <property type="nucleotide sequence ID" value="NZ_JBFALK010000022.1"/>
</dbReference>
<dbReference type="Gene3D" id="3.20.20.30">
    <property type="entry name" value="Luciferase-like domain"/>
    <property type="match status" value="1"/>
</dbReference>
<dbReference type="InterPro" id="IPR011251">
    <property type="entry name" value="Luciferase-like_dom"/>
</dbReference>
<dbReference type="InterPro" id="IPR036661">
    <property type="entry name" value="Luciferase-like_sf"/>
</dbReference>
<dbReference type="Pfam" id="PF00296">
    <property type="entry name" value="Bac_luciferase"/>
    <property type="match status" value="1"/>
</dbReference>
<gene>
    <name evidence="2" type="ORF">AB0I59_33445</name>
</gene>
<dbReference type="InterPro" id="IPR050564">
    <property type="entry name" value="F420-G6PD/mer"/>
</dbReference>
<dbReference type="EMBL" id="JBFALK010000022">
    <property type="protein sequence ID" value="MEV0973534.1"/>
    <property type="molecule type" value="Genomic_DNA"/>
</dbReference>